<accession>A0AAW0ASU0</accession>
<dbReference type="PANTHER" id="PTHR33481">
    <property type="entry name" value="REVERSE TRANSCRIPTASE"/>
    <property type="match status" value="1"/>
</dbReference>
<dbReference type="PANTHER" id="PTHR33481:SF1">
    <property type="entry name" value="ENDONUCLEASE_EXONUCLEASE_PHOSPHATASE DOMAIN-CONTAINING PROTEIN-RELATED"/>
    <property type="match status" value="1"/>
</dbReference>
<comment type="caution">
    <text evidence="1">The sequence shown here is derived from an EMBL/GenBank/DDBJ whole genome shotgun (WGS) entry which is preliminary data.</text>
</comment>
<dbReference type="Proteomes" id="UP001362999">
    <property type="component" value="Unassembled WGS sequence"/>
</dbReference>
<proteinExistence type="predicted"/>
<evidence type="ECO:0000313" key="1">
    <source>
        <dbReference type="EMBL" id="KAK7015681.1"/>
    </source>
</evidence>
<keyword evidence="2" id="KW-1185">Reference proteome</keyword>
<sequence>KFQLIHFVSPRRHKTHYNPLPLKIDDIVIQPTETVKLLGVVLDFKLSFRNHVELAQARGTKAVLALSRIASPTFGLPHFHIRQLFQSIVVPRMEYGLPVWYKPVVEREASRRAGTVWVTKALGKVQRQVYKLITGALRTTATDVLDFHANLLPMHLRLNRSAYNAATVPTKGHEIHDVSRHDFPDKSSGKS</sequence>
<protein>
    <recommendedName>
        <fullName evidence="3">Reverse transcriptase</fullName>
    </recommendedName>
</protein>
<dbReference type="EMBL" id="JAWWNJ010000053">
    <property type="protein sequence ID" value="KAK7015681.1"/>
    <property type="molecule type" value="Genomic_DNA"/>
</dbReference>
<evidence type="ECO:0000313" key="2">
    <source>
        <dbReference type="Proteomes" id="UP001362999"/>
    </source>
</evidence>
<name>A0AAW0ASU0_9AGAR</name>
<reference evidence="1 2" key="1">
    <citation type="journal article" date="2024" name="J Genomics">
        <title>Draft genome sequencing and assembly of Favolaschia claudopus CIRM-BRFM 2984 isolated from oak limbs.</title>
        <authorList>
            <person name="Navarro D."/>
            <person name="Drula E."/>
            <person name="Chaduli D."/>
            <person name="Cazenave R."/>
            <person name="Ahrendt S."/>
            <person name="Wang J."/>
            <person name="Lipzen A."/>
            <person name="Daum C."/>
            <person name="Barry K."/>
            <person name="Grigoriev I.V."/>
            <person name="Favel A."/>
            <person name="Rosso M.N."/>
            <person name="Martin F."/>
        </authorList>
    </citation>
    <scope>NUCLEOTIDE SEQUENCE [LARGE SCALE GENOMIC DNA]</scope>
    <source>
        <strain evidence="1 2">CIRM-BRFM 2984</strain>
    </source>
</reference>
<dbReference type="AlphaFoldDB" id="A0AAW0ASU0"/>
<gene>
    <name evidence="1" type="ORF">R3P38DRAFT_2543353</name>
</gene>
<feature type="non-terminal residue" evidence="1">
    <location>
        <position position="1"/>
    </location>
</feature>
<organism evidence="1 2">
    <name type="scientific">Favolaschia claudopus</name>
    <dbReference type="NCBI Taxonomy" id="2862362"/>
    <lineage>
        <taxon>Eukaryota</taxon>
        <taxon>Fungi</taxon>
        <taxon>Dikarya</taxon>
        <taxon>Basidiomycota</taxon>
        <taxon>Agaricomycotina</taxon>
        <taxon>Agaricomycetes</taxon>
        <taxon>Agaricomycetidae</taxon>
        <taxon>Agaricales</taxon>
        <taxon>Marasmiineae</taxon>
        <taxon>Mycenaceae</taxon>
        <taxon>Favolaschia</taxon>
    </lineage>
</organism>
<evidence type="ECO:0008006" key="3">
    <source>
        <dbReference type="Google" id="ProtNLM"/>
    </source>
</evidence>